<dbReference type="EMBL" id="KI687601">
    <property type="protein sequence ID" value="ETK81021.1"/>
    <property type="molecule type" value="Genomic_DNA"/>
</dbReference>
<dbReference type="VEuPathDB" id="FungiDB:PPTG_03726"/>
<dbReference type="AlphaFoldDB" id="W2GFL1"/>
<gene>
    <name evidence="3" type="ORF">L915_13451</name>
</gene>
<proteinExistence type="predicted"/>
<dbReference type="Gene3D" id="3.40.50.2000">
    <property type="entry name" value="Glycogen Phosphorylase B"/>
    <property type="match status" value="1"/>
</dbReference>
<protein>
    <recommendedName>
        <fullName evidence="2">Glycosyltransferase family 28 N-terminal domain-containing protein</fullName>
    </recommendedName>
</protein>
<dbReference type="GO" id="GO:0016758">
    <property type="term" value="F:hexosyltransferase activity"/>
    <property type="evidence" value="ECO:0007669"/>
    <property type="project" value="InterPro"/>
</dbReference>
<accession>W2GFL1</accession>
<evidence type="ECO:0000259" key="2">
    <source>
        <dbReference type="Pfam" id="PF03033"/>
    </source>
</evidence>
<dbReference type="Pfam" id="PF03033">
    <property type="entry name" value="Glyco_transf_28"/>
    <property type="match status" value="1"/>
</dbReference>
<feature type="compositionally biased region" description="Polar residues" evidence="1">
    <location>
        <begin position="66"/>
        <end position="78"/>
    </location>
</feature>
<dbReference type="GO" id="GO:0005975">
    <property type="term" value="P:carbohydrate metabolic process"/>
    <property type="evidence" value="ECO:0007669"/>
    <property type="project" value="InterPro"/>
</dbReference>
<name>W2GFL1_PHYNI</name>
<dbReference type="SUPFAM" id="SSF53756">
    <property type="entry name" value="UDP-Glycosyltransferase/glycogen phosphorylase"/>
    <property type="match status" value="1"/>
</dbReference>
<dbReference type="InterPro" id="IPR050426">
    <property type="entry name" value="Glycosyltransferase_28"/>
</dbReference>
<dbReference type="PANTHER" id="PTHR48050">
    <property type="entry name" value="STEROL 3-BETA-GLUCOSYLTRANSFERASE"/>
    <property type="match status" value="1"/>
</dbReference>
<dbReference type="PANTHER" id="PTHR48050:SF13">
    <property type="entry name" value="STEROL 3-BETA-GLUCOSYLTRANSFERASE UGT80A2"/>
    <property type="match status" value="1"/>
</dbReference>
<dbReference type="Proteomes" id="UP000053236">
    <property type="component" value="Unassembled WGS sequence"/>
</dbReference>
<reference evidence="3" key="1">
    <citation type="submission" date="2013-11" db="EMBL/GenBank/DDBJ databases">
        <title>The Genome Sequence of Phytophthora parasitica CJ02B3.</title>
        <authorList>
            <consortium name="The Broad Institute Genomics Platform"/>
            <person name="Russ C."/>
            <person name="Tyler B."/>
            <person name="Panabieres F."/>
            <person name="Shan W."/>
            <person name="Tripathy S."/>
            <person name="Grunwald N."/>
            <person name="Machado M."/>
            <person name="Johnson C.S."/>
            <person name="Arredondo F."/>
            <person name="Hong C."/>
            <person name="Coffey M."/>
            <person name="Young S.K."/>
            <person name="Zeng Q."/>
            <person name="Gargeya S."/>
            <person name="Fitzgerald M."/>
            <person name="Abouelleil A."/>
            <person name="Alvarado L."/>
            <person name="Chapman S.B."/>
            <person name="Gainer-Dewar J."/>
            <person name="Goldberg J."/>
            <person name="Griggs A."/>
            <person name="Gujja S."/>
            <person name="Hansen M."/>
            <person name="Howarth C."/>
            <person name="Imamovic A."/>
            <person name="Ireland A."/>
            <person name="Larimer J."/>
            <person name="McCowan C."/>
            <person name="Murphy C."/>
            <person name="Pearson M."/>
            <person name="Poon T.W."/>
            <person name="Priest M."/>
            <person name="Roberts A."/>
            <person name="Saif S."/>
            <person name="Shea T."/>
            <person name="Sykes S."/>
            <person name="Wortman J."/>
            <person name="Nusbaum C."/>
            <person name="Birren B."/>
        </authorList>
    </citation>
    <scope>NUCLEOTIDE SEQUENCE [LARGE SCALE GENOMIC DNA]</scope>
    <source>
        <strain evidence="3">CJ02B3</strain>
    </source>
</reference>
<feature type="region of interest" description="Disordered" evidence="1">
    <location>
        <begin position="54"/>
        <end position="78"/>
    </location>
</feature>
<dbReference type="InterPro" id="IPR004276">
    <property type="entry name" value="GlycoTrans_28_N"/>
</dbReference>
<feature type="domain" description="Glycosyltransferase family 28 N-terminal" evidence="2">
    <location>
        <begin position="96"/>
        <end position="159"/>
    </location>
</feature>
<organism evidence="3">
    <name type="scientific">Phytophthora nicotianae</name>
    <name type="common">Potato buckeye rot agent</name>
    <name type="synonym">Phytophthora parasitica</name>
    <dbReference type="NCBI Taxonomy" id="4792"/>
    <lineage>
        <taxon>Eukaryota</taxon>
        <taxon>Sar</taxon>
        <taxon>Stramenopiles</taxon>
        <taxon>Oomycota</taxon>
        <taxon>Peronosporomycetes</taxon>
        <taxon>Peronosporales</taxon>
        <taxon>Peronosporaceae</taxon>
        <taxon>Phytophthora</taxon>
    </lineage>
</organism>
<evidence type="ECO:0000256" key="1">
    <source>
        <dbReference type="SAM" id="MobiDB-lite"/>
    </source>
</evidence>
<feature type="non-terminal residue" evidence="3">
    <location>
        <position position="186"/>
    </location>
</feature>
<evidence type="ECO:0000313" key="3">
    <source>
        <dbReference type="EMBL" id="ETK81021.1"/>
    </source>
</evidence>
<sequence length="186" mass="20229">MHHTTPPDTCSSLSAAIESIAGNGLDGLHAAAIALQRPDGHIQLEFAAEDAINLQPPRPSNARPDQLQSLPDPSSKSFTVDGDTDELLLIPPLMNICILIVGTRGDVQPFLAIALRLQEDGHRVRLATHAVYRDFVMSHGVEFYPLGGDPKELAAYMVKTGGHLIPTKIETLTKDVPRNREMINEI</sequence>